<name>A0A6M0R009_9RHOB</name>
<organism evidence="3 4">
    <name type="scientific">Tabrizicola oligotrophica</name>
    <dbReference type="NCBI Taxonomy" id="2710650"/>
    <lineage>
        <taxon>Bacteria</taxon>
        <taxon>Pseudomonadati</taxon>
        <taxon>Pseudomonadota</taxon>
        <taxon>Alphaproteobacteria</taxon>
        <taxon>Rhodobacterales</taxon>
        <taxon>Paracoccaceae</taxon>
        <taxon>Tabrizicola</taxon>
    </lineage>
</organism>
<dbReference type="EMBL" id="JAAIVJ010000025">
    <property type="protein sequence ID" value="NEY92212.1"/>
    <property type="molecule type" value="Genomic_DNA"/>
</dbReference>
<dbReference type="Gene3D" id="3.30.2310.20">
    <property type="entry name" value="RelE-like"/>
    <property type="match status" value="1"/>
</dbReference>
<sequence>MKRPVIWSRSALDDLKAQVAYIAAENPAAAQRVADAIRAAASALSDIPTGRPGRVTDTYEKSVTRLPYIIAYAITSSPVGEAIAIVRVIHTARDWPDEQWPDA</sequence>
<dbReference type="PANTHER" id="PTHR33755">
    <property type="entry name" value="TOXIN PARE1-RELATED"/>
    <property type="match status" value="1"/>
</dbReference>
<gene>
    <name evidence="3" type="ORF">G4Z14_18170</name>
</gene>
<dbReference type="Proteomes" id="UP000477782">
    <property type="component" value="Unassembled WGS sequence"/>
</dbReference>
<dbReference type="RefSeq" id="WP_164628322.1">
    <property type="nucleotide sequence ID" value="NZ_JAAIVJ010000025.1"/>
</dbReference>
<accession>A0A6M0R009</accession>
<proteinExistence type="inferred from homology"/>
<protein>
    <submittedName>
        <fullName evidence="3">Type II toxin-antitoxin system RelE/ParE family toxin</fullName>
    </submittedName>
</protein>
<keyword evidence="2" id="KW-1277">Toxin-antitoxin system</keyword>
<evidence type="ECO:0000256" key="1">
    <source>
        <dbReference type="ARBA" id="ARBA00006226"/>
    </source>
</evidence>
<dbReference type="AlphaFoldDB" id="A0A6M0R009"/>
<dbReference type="PANTHER" id="PTHR33755:SF6">
    <property type="entry name" value="PLASMID STABILIZATION SYSTEM PROTEIN"/>
    <property type="match status" value="1"/>
</dbReference>
<dbReference type="InterPro" id="IPR035093">
    <property type="entry name" value="RelE/ParE_toxin_dom_sf"/>
</dbReference>
<dbReference type="InterPro" id="IPR051803">
    <property type="entry name" value="TA_system_RelE-like_toxin"/>
</dbReference>
<dbReference type="Pfam" id="PF05016">
    <property type="entry name" value="ParE_toxin"/>
    <property type="match status" value="1"/>
</dbReference>
<keyword evidence="4" id="KW-1185">Reference proteome</keyword>
<evidence type="ECO:0000313" key="3">
    <source>
        <dbReference type="EMBL" id="NEY92212.1"/>
    </source>
</evidence>
<dbReference type="InterPro" id="IPR007712">
    <property type="entry name" value="RelE/ParE_toxin"/>
</dbReference>
<evidence type="ECO:0000256" key="2">
    <source>
        <dbReference type="ARBA" id="ARBA00022649"/>
    </source>
</evidence>
<comment type="similarity">
    <text evidence="1">Belongs to the RelE toxin family.</text>
</comment>
<reference evidence="3 4" key="1">
    <citation type="submission" date="2020-02" db="EMBL/GenBank/DDBJ databases">
        <authorList>
            <person name="Chen W.-M."/>
        </authorList>
    </citation>
    <scope>NUCLEOTIDE SEQUENCE [LARGE SCALE GENOMIC DNA]</scope>
    <source>
        <strain evidence="3 4">KMS-5</strain>
    </source>
</reference>
<evidence type="ECO:0000313" key="4">
    <source>
        <dbReference type="Proteomes" id="UP000477782"/>
    </source>
</evidence>
<comment type="caution">
    <text evidence="3">The sequence shown here is derived from an EMBL/GenBank/DDBJ whole genome shotgun (WGS) entry which is preliminary data.</text>
</comment>